<name>A0AAD3TAC7_NEPGR</name>
<dbReference type="PANTHER" id="PTHR31225">
    <property type="entry name" value="OS04G0344100 PROTEIN-RELATED"/>
    <property type="match status" value="1"/>
</dbReference>
<evidence type="ECO:0000259" key="4">
    <source>
        <dbReference type="Pfam" id="PF03936"/>
    </source>
</evidence>
<reference evidence="5" key="1">
    <citation type="submission" date="2023-05" db="EMBL/GenBank/DDBJ databases">
        <title>Nepenthes gracilis genome sequencing.</title>
        <authorList>
            <person name="Fukushima K."/>
        </authorList>
    </citation>
    <scope>NUCLEOTIDE SEQUENCE</scope>
    <source>
        <strain evidence="5">SING2019-196</strain>
    </source>
</reference>
<evidence type="ECO:0000256" key="1">
    <source>
        <dbReference type="ARBA" id="ARBA00022723"/>
    </source>
</evidence>
<gene>
    <name evidence="5" type="ORF">Nepgr_026764</name>
</gene>
<comment type="caution">
    <text evidence="5">The sequence shown here is derived from an EMBL/GenBank/DDBJ whole genome shotgun (WGS) entry which is preliminary data.</text>
</comment>
<evidence type="ECO:0000313" key="5">
    <source>
        <dbReference type="EMBL" id="GMH24921.1"/>
    </source>
</evidence>
<accession>A0AAD3TAC7</accession>
<dbReference type="InterPro" id="IPR008949">
    <property type="entry name" value="Isoprenoid_synthase_dom_sf"/>
</dbReference>
<keyword evidence="3" id="KW-0456">Lyase</keyword>
<dbReference type="GO" id="GO:0000287">
    <property type="term" value="F:magnesium ion binding"/>
    <property type="evidence" value="ECO:0007669"/>
    <property type="project" value="InterPro"/>
</dbReference>
<dbReference type="AlphaFoldDB" id="A0AAD3TAC7"/>
<feature type="domain" description="Terpene synthase metal-binding" evidence="4">
    <location>
        <begin position="36"/>
        <end position="105"/>
    </location>
</feature>
<keyword evidence="2" id="KW-0460">Magnesium</keyword>
<keyword evidence="1" id="KW-0479">Metal-binding</keyword>
<organism evidence="5 6">
    <name type="scientific">Nepenthes gracilis</name>
    <name type="common">Slender pitcher plant</name>
    <dbReference type="NCBI Taxonomy" id="150966"/>
    <lineage>
        <taxon>Eukaryota</taxon>
        <taxon>Viridiplantae</taxon>
        <taxon>Streptophyta</taxon>
        <taxon>Embryophyta</taxon>
        <taxon>Tracheophyta</taxon>
        <taxon>Spermatophyta</taxon>
        <taxon>Magnoliopsida</taxon>
        <taxon>eudicotyledons</taxon>
        <taxon>Gunneridae</taxon>
        <taxon>Pentapetalae</taxon>
        <taxon>Caryophyllales</taxon>
        <taxon>Nepenthaceae</taxon>
        <taxon>Nepenthes</taxon>
    </lineage>
</organism>
<dbReference type="GO" id="GO:0016114">
    <property type="term" value="P:terpenoid biosynthetic process"/>
    <property type="evidence" value="ECO:0007669"/>
    <property type="project" value="InterPro"/>
</dbReference>
<evidence type="ECO:0000256" key="2">
    <source>
        <dbReference type="ARBA" id="ARBA00022842"/>
    </source>
</evidence>
<protein>
    <recommendedName>
        <fullName evidence="4">Terpene synthase metal-binding domain-containing protein</fullName>
    </recommendedName>
</protein>
<evidence type="ECO:0000313" key="6">
    <source>
        <dbReference type="Proteomes" id="UP001279734"/>
    </source>
</evidence>
<dbReference type="EMBL" id="BSYO01000028">
    <property type="protein sequence ID" value="GMH24921.1"/>
    <property type="molecule type" value="Genomic_DNA"/>
</dbReference>
<dbReference type="SUPFAM" id="SSF48576">
    <property type="entry name" value="Terpenoid synthases"/>
    <property type="match status" value="1"/>
</dbReference>
<dbReference type="InterPro" id="IPR050148">
    <property type="entry name" value="Terpene_synthase-like"/>
</dbReference>
<dbReference type="PANTHER" id="PTHR31225:SF93">
    <property type="entry name" value="ALPHA-HUMULENE_(-)-(E)-BETA-CARYOPHYLLENE SYNTHASE"/>
    <property type="match status" value="1"/>
</dbReference>
<keyword evidence="6" id="KW-1185">Reference proteome</keyword>
<dbReference type="GO" id="GO:0010333">
    <property type="term" value="F:terpene synthase activity"/>
    <property type="evidence" value="ECO:0007669"/>
    <property type="project" value="InterPro"/>
</dbReference>
<dbReference type="Pfam" id="PF03936">
    <property type="entry name" value="Terpene_synth_C"/>
    <property type="match status" value="1"/>
</dbReference>
<dbReference type="InterPro" id="IPR005630">
    <property type="entry name" value="Terpene_synthase_metal-bd"/>
</dbReference>
<dbReference type="Gene3D" id="1.10.600.10">
    <property type="entry name" value="Farnesyl Diphosphate Synthase"/>
    <property type="match status" value="1"/>
</dbReference>
<sequence length="109" mass="13007">MSDAHEALLKFATLDFNIVQALHRNEIRQITEWWNELNTTKMSRFIKSRVVEYFFLAIMVYFEPDYSEARMLATKLIHLITTVDDAYDHYGTMKELELFMDAIERSLHL</sequence>
<evidence type="ECO:0000256" key="3">
    <source>
        <dbReference type="ARBA" id="ARBA00023239"/>
    </source>
</evidence>
<proteinExistence type="predicted"/>
<dbReference type="Proteomes" id="UP001279734">
    <property type="component" value="Unassembled WGS sequence"/>
</dbReference>